<comment type="subcellular location">
    <subcellularLocation>
        <location evidence="5">Cytoplasm</location>
    </subcellularLocation>
</comment>
<keyword evidence="3 5" id="KW-0949">S-adenosyl-L-methionine</keyword>
<keyword evidence="5" id="KW-0963">Cytoplasm</keyword>
<dbReference type="Gene3D" id="3.40.1280.10">
    <property type="match status" value="1"/>
</dbReference>
<dbReference type="GO" id="GO:0005737">
    <property type="term" value="C:cytoplasm"/>
    <property type="evidence" value="ECO:0007669"/>
    <property type="project" value="UniProtKB-SubCell"/>
</dbReference>
<feature type="binding site" evidence="5">
    <location>
        <position position="69"/>
    </location>
    <ligand>
        <name>S-adenosyl-L-methionine</name>
        <dbReference type="ChEBI" id="CHEBI:59789"/>
    </ligand>
</feature>
<evidence type="ECO:0000313" key="6">
    <source>
        <dbReference type="EMBL" id="RDB37200.1"/>
    </source>
</evidence>
<name>A0A369KV15_9BACT</name>
<comment type="similarity">
    <text evidence="4 5">Belongs to the RNA methyltransferase RlmH family.</text>
</comment>
<keyword evidence="5" id="KW-0698">rRNA processing</keyword>
<comment type="subunit">
    <text evidence="5">Homodimer.</text>
</comment>
<dbReference type="PIRSF" id="PIRSF004505">
    <property type="entry name" value="MT_bac"/>
    <property type="match status" value="1"/>
</dbReference>
<dbReference type="CDD" id="cd18081">
    <property type="entry name" value="RlmH-like"/>
    <property type="match status" value="1"/>
</dbReference>
<dbReference type="AlphaFoldDB" id="A0A369KV15"/>
<dbReference type="HAMAP" id="MF_00658">
    <property type="entry name" value="23SrRNA_methyltr_H"/>
    <property type="match status" value="1"/>
</dbReference>
<comment type="caution">
    <text evidence="6">The sequence shown here is derived from an EMBL/GenBank/DDBJ whole genome shotgun (WGS) entry which is preliminary data.</text>
</comment>
<dbReference type="Proteomes" id="UP000253934">
    <property type="component" value="Unassembled WGS sequence"/>
</dbReference>
<reference evidence="6" key="1">
    <citation type="submission" date="2018-04" db="EMBL/GenBank/DDBJ databases">
        <title>Draft genome sequence of the Candidatus Spirobacillus cienkowskii, a pathogen of freshwater Daphnia species, reconstructed from hemolymph metagenomic reads.</title>
        <authorList>
            <person name="Bresciani L."/>
            <person name="Lemos L.N."/>
            <person name="Wale N."/>
            <person name="Lin J.Y."/>
            <person name="Fernandes G.R."/>
            <person name="Duffy M.A."/>
            <person name="Rodrigues J.M."/>
        </authorList>
    </citation>
    <scope>NUCLEOTIDE SEQUENCE [LARGE SCALE GENOMIC DNA]</scope>
    <source>
        <strain evidence="6">Binning01</strain>
    </source>
</reference>
<evidence type="ECO:0000256" key="4">
    <source>
        <dbReference type="ARBA" id="ARBA00038303"/>
    </source>
</evidence>
<keyword evidence="2 5" id="KW-0808">Transferase</keyword>
<dbReference type="InterPro" id="IPR029028">
    <property type="entry name" value="Alpha/beta_knot_MTases"/>
</dbReference>
<dbReference type="InterPro" id="IPR003742">
    <property type="entry name" value="RlmH-like"/>
</dbReference>
<dbReference type="SUPFAM" id="SSF75217">
    <property type="entry name" value="alpha/beta knot"/>
    <property type="match status" value="1"/>
</dbReference>
<dbReference type="EMBL" id="QOVW01000005">
    <property type="protein sequence ID" value="RDB37200.1"/>
    <property type="molecule type" value="Genomic_DNA"/>
</dbReference>
<evidence type="ECO:0000256" key="2">
    <source>
        <dbReference type="ARBA" id="ARBA00022679"/>
    </source>
</evidence>
<feature type="binding site" evidence="5">
    <location>
        <begin position="121"/>
        <end position="126"/>
    </location>
    <ligand>
        <name>S-adenosyl-L-methionine</name>
        <dbReference type="ChEBI" id="CHEBI:59789"/>
    </ligand>
</feature>
<evidence type="ECO:0000256" key="5">
    <source>
        <dbReference type="HAMAP-Rule" id="MF_00658"/>
    </source>
</evidence>
<dbReference type="InterPro" id="IPR029026">
    <property type="entry name" value="tRNA_m1G_MTases_N"/>
</dbReference>
<dbReference type="Pfam" id="PF02590">
    <property type="entry name" value="SPOUT_MTase"/>
    <property type="match status" value="1"/>
</dbReference>
<comment type="catalytic activity">
    <reaction evidence="5">
        <text>pseudouridine(1915) in 23S rRNA + S-adenosyl-L-methionine = N(3)-methylpseudouridine(1915) in 23S rRNA + S-adenosyl-L-homocysteine + H(+)</text>
        <dbReference type="Rhea" id="RHEA:42752"/>
        <dbReference type="Rhea" id="RHEA-COMP:10221"/>
        <dbReference type="Rhea" id="RHEA-COMP:10222"/>
        <dbReference type="ChEBI" id="CHEBI:15378"/>
        <dbReference type="ChEBI" id="CHEBI:57856"/>
        <dbReference type="ChEBI" id="CHEBI:59789"/>
        <dbReference type="ChEBI" id="CHEBI:65314"/>
        <dbReference type="ChEBI" id="CHEBI:74486"/>
        <dbReference type="EC" id="2.1.1.177"/>
    </reaction>
</comment>
<proteinExistence type="inferred from homology"/>
<dbReference type="PANTHER" id="PTHR33603:SF1">
    <property type="entry name" value="RIBOSOMAL RNA LARGE SUBUNIT METHYLTRANSFERASE H"/>
    <property type="match status" value="1"/>
</dbReference>
<evidence type="ECO:0000256" key="3">
    <source>
        <dbReference type="ARBA" id="ARBA00022691"/>
    </source>
</evidence>
<accession>A0A369KV15</accession>
<dbReference type="GO" id="GO:0070038">
    <property type="term" value="F:rRNA (pseudouridine-N3-)-methyltransferase activity"/>
    <property type="evidence" value="ECO:0007669"/>
    <property type="project" value="UniProtKB-UniRule"/>
</dbReference>
<protein>
    <recommendedName>
        <fullName evidence="5">Ribosomal RNA large subunit methyltransferase H</fullName>
        <ecNumber evidence="5">2.1.1.177</ecNumber>
    </recommendedName>
    <alternativeName>
        <fullName evidence="5">23S rRNA (pseudouridine1915-N3)-methyltransferase</fullName>
    </alternativeName>
    <alternativeName>
        <fullName evidence="5">23S rRNA m3Psi1915 methyltransferase</fullName>
    </alternativeName>
    <alternativeName>
        <fullName evidence="5">rRNA (pseudouridine-N3-)-methyltransferase RlmH</fullName>
    </alternativeName>
</protein>
<comment type="function">
    <text evidence="5">Specifically methylates the pseudouridine at position 1915 (m3Psi1915) in 23S rRNA.</text>
</comment>
<sequence>MRYIILTPWKISRNSVLFNCIQDFVNRSSHYISLQHIYPSHALSSEQHTQFYCKELKKLSVENPLCIALDENGKQLSSDGFAKELSYYELHGEKAIVFCVGGAYGLPQEIVKLGRFRSISLSSMTLPHEMALAVLVEQIYRARCIIASHPYHHADLSAFSKAISVRSSK</sequence>
<dbReference type="EC" id="2.1.1.177" evidence="5"/>
<feature type="binding site" evidence="5">
    <location>
        <position position="101"/>
    </location>
    <ligand>
        <name>S-adenosyl-L-methionine</name>
        <dbReference type="ChEBI" id="CHEBI:59789"/>
    </ligand>
</feature>
<evidence type="ECO:0000313" key="7">
    <source>
        <dbReference type="Proteomes" id="UP000253934"/>
    </source>
</evidence>
<gene>
    <name evidence="5" type="primary">rlmH</name>
    <name evidence="6" type="ORF">DCC88_01180</name>
</gene>
<evidence type="ECO:0000256" key="1">
    <source>
        <dbReference type="ARBA" id="ARBA00022603"/>
    </source>
</evidence>
<dbReference type="PANTHER" id="PTHR33603">
    <property type="entry name" value="METHYLTRANSFERASE"/>
    <property type="match status" value="1"/>
</dbReference>
<organism evidence="6 7">
    <name type="scientific">Spirobacillus cienkowskii</name>
    <dbReference type="NCBI Taxonomy" id="495820"/>
    <lineage>
        <taxon>Bacteria</taxon>
        <taxon>Pseudomonadati</taxon>
        <taxon>Bdellovibrionota</taxon>
        <taxon>Oligoflexia</taxon>
        <taxon>Silvanigrellales</taxon>
        <taxon>Spirobacillus</taxon>
    </lineage>
</organism>
<keyword evidence="1 5" id="KW-0489">Methyltransferase</keyword>
<keyword evidence="7" id="KW-1185">Reference proteome</keyword>